<dbReference type="AlphaFoldDB" id="A0A0A9FSI3"/>
<sequence length="82" mass="9217">MNWMPSLPSDLSLRNYSRTTGNLFPISSCLLLGLAGCVSSLSFLHRNKQLFPTISYASLCLENDLKQQRNRQEAPLSVECCH</sequence>
<reference evidence="2" key="2">
    <citation type="journal article" date="2015" name="Data Brief">
        <title>Shoot transcriptome of the giant reed, Arundo donax.</title>
        <authorList>
            <person name="Barrero R.A."/>
            <person name="Guerrero F.D."/>
            <person name="Moolhuijzen P."/>
            <person name="Goolsby J.A."/>
            <person name="Tidwell J."/>
            <person name="Bellgard S.E."/>
            <person name="Bellgard M.I."/>
        </authorList>
    </citation>
    <scope>NUCLEOTIDE SEQUENCE</scope>
    <source>
        <tissue evidence="2">Shoot tissue taken approximately 20 cm above the soil surface</tissue>
    </source>
</reference>
<name>A0A0A9FSI3_ARUDO</name>
<accession>A0A0A9FSI3</accession>
<evidence type="ECO:0000313" key="2">
    <source>
        <dbReference type="EMBL" id="JAE14169.1"/>
    </source>
</evidence>
<organism evidence="2">
    <name type="scientific">Arundo donax</name>
    <name type="common">Giant reed</name>
    <name type="synonym">Donax arundinaceus</name>
    <dbReference type="NCBI Taxonomy" id="35708"/>
    <lineage>
        <taxon>Eukaryota</taxon>
        <taxon>Viridiplantae</taxon>
        <taxon>Streptophyta</taxon>
        <taxon>Embryophyta</taxon>
        <taxon>Tracheophyta</taxon>
        <taxon>Spermatophyta</taxon>
        <taxon>Magnoliopsida</taxon>
        <taxon>Liliopsida</taxon>
        <taxon>Poales</taxon>
        <taxon>Poaceae</taxon>
        <taxon>PACMAD clade</taxon>
        <taxon>Arundinoideae</taxon>
        <taxon>Arundineae</taxon>
        <taxon>Arundo</taxon>
    </lineage>
</organism>
<keyword evidence="1" id="KW-1133">Transmembrane helix</keyword>
<reference evidence="2" key="1">
    <citation type="submission" date="2014-09" db="EMBL/GenBank/DDBJ databases">
        <authorList>
            <person name="Magalhaes I.L.F."/>
            <person name="Oliveira U."/>
            <person name="Santos F.R."/>
            <person name="Vidigal T.H.D.A."/>
            <person name="Brescovit A.D."/>
            <person name="Santos A.J."/>
        </authorList>
    </citation>
    <scope>NUCLEOTIDE SEQUENCE</scope>
    <source>
        <tissue evidence="2">Shoot tissue taken approximately 20 cm above the soil surface</tissue>
    </source>
</reference>
<proteinExistence type="predicted"/>
<keyword evidence="1" id="KW-0812">Transmembrane</keyword>
<evidence type="ECO:0000256" key="1">
    <source>
        <dbReference type="SAM" id="Phobius"/>
    </source>
</evidence>
<protein>
    <submittedName>
        <fullName evidence="2">Uncharacterized protein</fullName>
    </submittedName>
</protein>
<dbReference type="EMBL" id="GBRH01183727">
    <property type="protein sequence ID" value="JAE14169.1"/>
    <property type="molecule type" value="Transcribed_RNA"/>
</dbReference>
<keyword evidence="1" id="KW-0472">Membrane</keyword>
<feature type="transmembrane region" description="Helical" evidence="1">
    <location>
        <begin position="23"/>
        <end position="44"/>
    </location>
</feature>